<reference evidence="2" key="1">
    <citation type="journal article" date="2019" name="bioRxiv">
        <title>The Genome of the Zebra Mussel, Dreissena polymorpha: A Resource for Invasive Species Research.</title>
        <authorList>
            <person name="McCartney M.A."/>
            <person name="Auch B."/>
            <person name="Kono T."/>
            <person name="Mallez S."/>
            <person name="Zhang Y."/>
            <person name="Obille A."/>
            <person name="Becker A."/>
            <person name="Abrahante J.E."/>
            <person name="Garbe J."/>
            <person name="Badalamenti J.P."/>
            <person name="Herman A."/>
            <person name="Mangelson H."/>
            <person name="Liachko I."/>
            <person name="Sullivan S."/>
            <person name="Sone E.D."/>
            <person name="Koren S."/>
            <person name="Silverstein K.A.T."/>
            <person name="Beckman K.B."/>
            <person name="Gohl D.M."/>
        </authorList>
    </citation>
    <scope>NUCLEOTIDE SEQUENCE</scope>
    <source>
        <strain evidence="2">Duluth1</strain>
        <tissue evidence="2">Whole animal</tissue>
    </source>
</reference>
<evidence type="ECO:0000313" key="2">
    <source>
        <dbReference type="EMBL" id="KAH3754614.1"/>
    </source>
</evidence>
<dbReference type="AlphaFoldDB" id="A0A9D4IAW1"/>
<feature type="region of interest" description="Disordered" evidence="1">
    <location>
        <begin position="266"/>
        <end position="286"/>
    </location>
</feature>
<keyword evidence="3" id="KW-1185">Reference proteome</keyword>
<dbReference type="Proteomes" id="UP000828390">
    <property type="component" value="Unassembled WGS sequence"/>
</dbReference>
<comment type="caution">
    <text evidence="2">The sequence shown here is derived from an EMBL/GenBank/DDBJ whole genome shotgun (WGS) entry which is preliminary data.</text>
</comment>
<evidence type="ECO:0000256" key="1">
    <source>
        <dbReference type="SAM" id="MobiDB-lite"/>
    </source>
</evidence>
<feature type="compositionally biased region" description="Polar residues" evidence="1">
    <location>
        <begin position="276"/>
        <end position="286"/>
    </location>
</feature>
<accession>A0A9D4IAW1</accession>
<organism evidence="2 3">
    <name type="scientific">Dreissena polymorpha</name>
    <name type="common">Zebra mussel</name>
    <name type="synonym">Mytilus polymorpha</name>
    <dbReference type="NCBI Taxonomy" id="45954"/>
    <lineage>
        <taxon>Eukaryota</taxon>
        <taxon>Metazoa</taxon>
        <taxon>Spiralia</taxon>
        <taxon>Lophotrochozoa</taxon>
        <taxon>Mollusca</taxon>
        <taxon>Bivalvia</taxon>
        <taxon>Autobranchia</taxon>
        <taxon>Heteroconchia</taxon>
        <taxon>Euheterodonta</taxon>
        <taxon>Imparidentia</taxon>
        <taxon>Neoheterodontei</taxon>
        <taxon>Myida</taxon>
        <taxon>Dreissenoidea</taxon>
        <taxon>Dreissenidae</taxon>
        <taxon>Dreissena</taxon>
    </lineage>
</organism>
<proteinExistence type="predicted"/>
<reference evidence="2" key="2">
    <citation type="submission" date="2020-11" db="EMBL/GenBank/DDBJ databases">
        <authorList>
            <person name="McCartney M.A."/>
            <person name="Auch B."/>
            <person name="Kono T."/>
            <person name="Mallez S."/>
            <person name="Becker A."/>
            <person name="Gohl D.M."/>
            <person name="Silverstein K.A.T."/>
            <person name="Koren S."/>
            <person name="Bechman K.B."/>
            <person name="Herman A."/>
            <person name="Abrahante J.E."/>
            <person name="Garbe J."/>
        </authorList>
    </citation>
    <scope>NUCLEOTIDE SEQUENCE</scope>
    <source>
        <strain evidence="2">Duluth1</strain>
        <tissue evidence="2">Whole animal</tissue>
    </source>
</reference>
<evidence type="ECO:0000313" key="3">
    <source>
        <dbReference type="Proteomes" id="UP000828390"/>
    </source>
</evidence>
<dbReference type="EMBL" id="JAIWYP010000010">
    <property type="protein sequence ID" value="KAH3754614.1"/>
    <property type="molecule type" value="Genomic_DNA"/>
</dbReference>
<sequence length="286" mass="33069">MNKEVEKYFEEIITICHKNNNLSSTEERELLFKTVHRIRTDKEIVSKGVILIQSSVKAQSAKDINNFLQIIILELIAEVIKARRQLEEKTSAAKVSEISDSDNKVLYYISGYIIKYLEKKHSKQKNKQLRDRSLKTVSALTNSSGAVSFTDKFSVWYDKKNRGGLKKPCEDFFCMIREFERVVRENQYTEHNIASKEEIKEKVLEAFMIQHYADKLFYSELSSEEDVSDMCFLEDCLEIFLTIRGFAMARAIQRTISRGKIFDKSAPSKSLRGSLKSISGDQLSRN</sequence>
<protein>
    <submittedName>
        <fullName evidence="2">Uncharacterized protein</fullName>
    </submittedName>
</protein>
<gene>
    <name evidence="2" type="ORF">DPMN_189294</name>
</gene>
<name>A0A9D4IAW1_DREPO</name>